<evidence type="ECO:0000256" key="4">
    <source>
        <dbReference type="ARBA" id="ARBA00022723"/>
    </source>
</evidence>
<evidence type="ECO:0000259" key="10">
    <source>
        <dbReference type="PROSITE" id="PS50089"/>
    </source>
</evidence>
<evidence type="ECO:0000313" key="12">
    <source>
        <dbReference type="Proteomes" id="UP000694541"/>
    </source>
</evidence>
<feature type="domain" description="RING-type" evidence="10">
    <location>
        <begin position="19"/>
        <end position="58"/>
    </location>
</feature>
<dbReference type="InterPro" id="IPR001841">
    <property type="entry name" value="Znf_RING"/>
</dbReference>
<keyword evidence="6" id="KW-0862">Zinc</keyword>
<dbReference type="Proteomes" id="UP000694541">
    <property type="component" value="Unplaced"/>
</dbReference>
<name>A0A8B9NCB4_9AVES</name>
<dbReference type="PROSITE" id="PS50089">
    <property type="entry name" value="ZF_RING_2"/>
    <property type="match status" value="1"/>
</dbReference>
<dbReference type="EC" id="2.3.2.27" evidence="2"/>
<dbReference type="Ensembl" id="ENSANIT00000020364.1">
    <property type="protein sequence ID" value="ENSANIP00000019700.1"/>
    <property type="gene ID" value="ENSANIG00000013448.1"/>
</dbReference>
<reference evidence="11" key="2">
    <citation type="submission" date="2025-09" db="UniProtKB">
        <authorList>
            <consortium name="Ensembl"/>
        </authorList>
    </citation>
    <scope>IDENTIFICATION</scope>
</reference>
<keyword evidence="12" id="KW-1185">Reference proteome</keyword>
<evidence type="ECO:0000256" key="7">
    <source>
        <dbReference type="ARBA" id="ARBA00023015"/>
    </source>
</evidence>
<dbReference type="GO" id="GO:0000209">
    <property type="term" value="P:protein polyubiquitination"/>
    <property type="evidence" value="ECO:0007669"/>
    <property type="project" value="TreeGrafter"/>
</dbReference>
<dbReference type="GO" id="GO:0061630">
    <property type="term" value="F:ubiquitin protein ligase activity"/>
    <property type="evidence" value="ECO:0007669"/>
    <property type="project" value="UniProtKB-EC"/>
</dbReference>
<dbReference type="Pfam" id="PF13923">
    <property type="entry name" value="zf-C3HC4_2"/>
    <property type="match status" value="1"/>
</dbReference>
<protein>
    <recommendedName>
        <fullName evidence="2">RING-type E3 ubiquitin transferase</fullName>
        <ecNumber evidence="2">2.3.2.27</ecNumber>
    </recommendedName>
</protein>
<dbReference type="PANTHER" id="PTHR46077">
    <property type="entry name" value="E3 UBIQUITIN-PROTEIN LIGASE TOPORS"/>
    <property type="match status" value="1"/>
</dbReference>
<dbReference type="SUPFAM" id="SSF57850">
    <property type="entry name" value="RING/U-box"/>
    <property type="match status" value="1"/>
</dbReference>
<organism evidence="11 12">
    <name type="scientific">Accipiter nisus</name>
    <name type="common">Eurasian sparrowhawk</name>
    <dbReference type="NCBI Taxonomy" id="211598"/>
    <lineage>
        <taxon>Eukaryota</taxon>
        <taxon>Metazoa</taxon>
        <taxon>Chordata</taxon>
        <taxon>Craniata</taxon>
        <taxon>Vertebrata</taxon>
        <taxon>Euteleostomi</taxon>
        <taxon>Archelosauria</taxon>
        <taxon>Archosauria</taxon>
        <taxon>Dinosauria</taxon>
        <taxon>Saurischia</taxon>
        <taxon>Theropoda</taxon>
        <taxon>Coelurosauria</taxon>
        <taxon>Aves</taxon>
        <taxon>Neognathae</taxon>
        <taxon>Neoaves</taxon>
        <taxon>Telluraves</taxon>
        <taxon>Accipitrimorphae</taxon>
        <taxon>Accipitriformes</taxon>
        <taxon>Accipitridae</taxon>
        <taxon>Accipitrinae</taxon>
        <taxon>Accipiter</taxon>
    </lineage>
</organism>
<keyword evidence="8" id="KW-0804">Transcription</keyword>
<evidence type="ECO:0000256" key="1">
    <source>
        <dbReference type="ARBA" id="ARBA00000900"/>
    </source>
</evidence>
<dbReference type="PANTHER" id="PTHR46077:SF1">
    <property type="entry name" value="TOP1 BINDING ARGININE_SERINE RICH PROTEIN, E3 UBIQUITIN LIGASE"/>
    <property type="match status" value="1"/>
</dbReference>
<dbReference type="InterPro" id="IPR017907">
    <property type="entry name" value="Znf_RING_CS"/>
</dbReference>
<evidence type="ECO:0000256" key="3">
    <source>
        <dbReference type="ARBA" id="ARBA00022679"/>
    </source>
</evidence>
<comment type="catalytic activity">
    <reaction evidence="1">
        <text>S-ubiquitinyl-[E2 ubiquitin-conjugating enzyme]-L-cysteine + [acceptor protein]-L-lysine = [E2 ubiquitin-conjugating enzyme]-L-cysteine + N(6)-ubiquitinyl-[acceptor protein]-L-lysine.</text>
        <dbReference type="EC" id="2.3.2.27"/>
    </reaction>
</comment>
<sequence length="101" mass="11361">MDEGRWHVESMAAEPDNCCPICLDVLEEASFAMPCLHQFCYECILWRAESKPECPLCKRRIISVVHSVWADDDAEENIITPATASLDPCSLSASLPRAQRH</sequence>
<evidence type="ECO:0000256" key="2">
    <source>
        <dbReference type="ARBA" id="ARBA00012483"/>
    </source>
</evidence>
<proteinExistence type="predicted"/>
<dbReference type="AlphaFoldDB" id="A0A8B9NCB4"/>
<keyword evidence="3" id="KW-0808">Transferase</keyword>
<dbReference type="Gene3D" id="3.30.40.10">
    <property type="entry name" value="Zinc/RING finger domain, C3HC4 (zinc finger)"/>
    <property type="match status" value="1"/>
</dbReference>
<accession>A0A8B9NCB4</accession>
<evidence type="ECO:0000256" key="9">
    <source>
        <dbReference type="PROSITE-ProRule" id="PRU00175"/>
    </source>
</evidence>
<reference evidence="11" key="1">
    <citation type="submission" date="2025-08" db="UniProtKB">
        <authorList>
            <consortium name="Ensembl"/>
        </authorList>
    </citation>
    <scope>IDENTIFICATION</scope>
</reference>
<dbReference type="GO" id="GO:0006513">
    <property type="term" value="P:protein monoubiquitination"/>
    <property type="evidence" value="ECO:0007669"/>
    <property type="project" value="TreeGrafter"/>
</dbReference>
<evidence type="ECO:0000256" key="5">
    <source>
        <dbReference type="ARBA" id="ARBA00022771"/>
    </source>
</evidence>
<keyword evidence="5 9" id="KW-0863">Zinc-finger</keyword>
<dbReference type="GO" id="GO:0008270">
    <property type="term" value="F:zinc ion binding"/>
    <property type="evidence" value="ECO:0007669"/>
    <property type="project" value="UniProtKB-KW"/>
</dbReference>
<keyword evidence="4" id="KW-0479">Metal-binding</keyword>
<dbReference type="SMART" id="SM00184">
    <property type="entry name" value="RING"/>
    <property type="match status" value="1"/>
</dbReference>
<keyword evidence="7" id="KW-0805">Transcription regulation</keyword>
<evidence type="ECO:0000256" key="6">
    <source>
        <dbReference type="ARBA" id="ARBA00022833"/>
    </source>
</evidence>
<evidence type="ECO:0000256" key="8">
    <source>
        <dbReference type="ARBA" id="ARBA00023163"/>
    </source>
</evidence>
<dbReference type="InterPro" id="IPR013083">
    <property type="entry name" value="Znf_RING/FYVE/PHD"/>
</dbReference>
<dbReference type="PROSITE" id="PS00518">
    <property type="entry name" value="ZF_RING_1"/>
    <property type="match status" value="1"/>
</dbReference>
<evidence type="ECO:0000313" key="11">
    <source>
        <dbReference type="Ensembl" id="ENSANIP00000019700.1"/>
    </source>
</evidence>